<evidence type="ECO:0000313" key="2">
    <source>
        <dbReference type="EMBL" id="KAK3760538.1"/>
    </source>
</evidence>
<protein>
    <submittedName>
        <fullName evidence="2">Uncharacterized protein</fullName>
    </submittedName>
</protein>
<dbReference type="AlphaFoldDB" id="A0AAE0Z088"/>
<comment type="caution">
    <text evidence="2">The sequence shown here is derived from an EMBL/GenBank/DDBJ whole genome shotgun (WGS) entry which is preliminary data.</text>
</comment>
<feature type="region of interest" description="Disordered" evidence="1">
    <location>
        <begin position="919"/>
        <end position="971"/>
    </location>
</feature>
<feature type="region of interest" description="Disordered" evidence="1">
    <location>
        <begin position="308"/>
        <end position="331"/>
    </location>
</feature>
<feature type="compositionally biased region" description="Basic and acidic residues" evidence="1">
    <location>
        <begin position="310"/>
        <end position="325"/>
    </location>
</feature>
<dbReference type="Proteomes" id="UP001283361">
    <property type="component" value="Unassembled WGS sequence"/>
</dbReference>
<feature type="region of interest" description="Disordered" evidence="1">
    <location>
        <begin position="512"/>
        <end position="539"/>
    </location>
</feature>
<accession>A0AAE0Z088</accession>
<evidence type="ECO:0000313" key="3">
    <source>
        <dbReference type="Proteomes" id="UP001283361"/>
    </source>
</evidence>
<feature type="compositionally biased region" description="Basic residues" evidence="1">
    <location>
        <begin position="934"/>
        <end position="944"/>
    </location>
</feature>
<evidence type="ECO:0000256" key="1">
    <source>
        <dbReference type="SAM" id="MobiDB-lite"/>
    </source>
</evidence>
<sequence length="971" mass="108435">MAKIPDTGHPMVSKLNLDLEKLQPKYDRIFPEIFRAMEHVNNAEVREQLECLLSEVYSTFLQPDVEAQKSRQQPSQFLEIIKRAIQSSPGISTRKIIDATNLKKIHKRASSKLNQARAFHQQVEQLDAYFNGLLATLPELETERNDSTSSANPRSKSCAGEPVRPAAGHSTSSKLVWSALKKAKQGATANPSSGQGVELCSSDRGDSIFGSLDQIGSQLTAQDSRAGETALDERQLLHNLLGRGRGDKADDPSEKRCNSLCRRARSIRKFVQETDRIKWIAESVMEFQLNLPPRYLVDSAAFSPISNSEVSKDSNPCREATHSTRDSAYPAGCPGVNDDQLSPAGSQLNQCSLYTSDSGEAICQKALSILYGYSRSTSVGDTEGFSQSPCGKINPKLSGLVKEVLNVGLSLQERKTRVGALRKSNAVLREHISEAEGTLESFDKYLVSVKDKPSPVPLETIQREMYAFQEVMIERIFSCIELLSVEMKSLRKTDQAKGAKLKALLARYEETKRETPDDSLTFGGSKKKPATPPPRTPAQKVNAELRKCLKAVVTAIECFHTSCEDIWEETVTRIFSELDTLFMSMPSPPTQMWRPDNPCPASHLSLAALDDLEEDIRSVNTLPKDKSKYGALVILCLRILERISSEFSHLMVVTRIKDLQIISIDHCIGMAYMSMRQMALPRVQKSPNCMRRAENKRKLWKSHKNDKKRKVQNTNEANQPRLFEMTAHKETLTKGRTSNTNVEMKPKNPIAKIQEIMVKAATAPVTNKCIYFEQLQAGDPPQHKRTAADIKLPLIHLDDCPQLPESASGLSPWSQTEDCDRSYQTQKTTRGASTHPTHIVNPKKNKMNFPKILTVANQNSSKSSAVNSGTTVKFIQETLEVCDEKNESSTYACKKVQSHESHRPIQYCRFLAAPIPPSPTLISGEGSAEGQKQTQRKLPRRSRFRLTSSDLRTRDRTDSQDRTGMPDDHHD</sequence>
<organism evidence="2 3">
    <name type="scientific">Elysia crispata</name>
    <name type="common">lettuce slug</name>
    <dbReference type="NCBI Taxonomy" id="231223"/>
    <lineage>
        <taxon>Eukaryota</taxon>
        <taxon>Metazoa</taxon>
        <taxon>Spiralia</taxon>
        <taxon>Lophotrochozoa</taxon>
        <taxon>Mollusca</taxon>
        <taxon>Gastropoda</taxon>
        <taxon>Heterobranchia</taxon>
        <taxon>Euthyneura</taxon>
        <taxon>Panpulmonata</taxon>
        <taxon>Sacoglossa</taxon>
        <taxon>Placobranchoidea</taxon>
        <taxon>Plakobranchidae</taxon>
        <taxon>Elysia</taxon>
    </lineage>
</organism>
<proteinExistence type="predicted"/>
<keyword evidence="3" id="KW-1185">Reference proteome</keyword>
<reference evidence="2" key="1">
    <citation type="journal article" date="2023" name="G3 (Bethesda)">
        <title>A reference genome for the long-term kleptoplast-retaining sea slug Elysia crispata morphotype clarki.</title>
        <authorList>
            <person name="Eastman K.E."/>
            <person name="Pendleton A.L."/>
            <person name="Shaikh M.A."/>
            <person name="Suttiyut T."/>
            <person name="Ogas R."/>
            <person name="Tomko P."/>
            <person name="Gavelis G."/>
            <person name="Widhalm J.R."/>
            <person name="Wisecaver J.H."/>
        </authorList>
    </citation>
    <scope>NUCLEOTIDE SEQUENCE</scope>
    <source>
        <strain evidence="2">ECLA1</strain>
    </source>
</reference>
<feature type="compositionally biased region" description="Basic and acidic residues" evidence="1">
    <location>
        <begin position="951"/>
        <end position="971"/>
    </location>
</feature>
<dbReference type="EMBL" id="JAWDGP010004972">
    <property type="protein sequence ID" value="KAK3760538.1"/>
    <property type="molecule type" value="Genomic_DNA"/>
</dbReference>
<feature type="region of interest" description="Disordered" evidence="1">
    <location>
        <begin position="141"/>
        <end position="171"/>
    </location>
</feature>
<name>A0AAE0Z088_9GAST</name>
<gene>
    <name evidence="2" type="ORF">RRG08_022823</name>
</gene>